<evidence type="ECO:0000256" key="5">
    <source>
        <dbReference type="ARBA" id="ARBA00031841"/>
    </source>
</evidence>
<comment type="similarity">
    <text evidence="2">Belongs to the DUF177 domain family.</text>
</comment>
<keyword evidence="4" id="KW-0690">Ribosome biogenesis</keyword>
<dbReference type="InterPro" id="IPR003772">
    <property type="entry name" value="YceD"/>
</dbReference>
<dbReference type="RefSeq" id="WP_211926756.1">
    <property type="nucleotide sequence ID" value="NZ_JAGQFT020000006.1"/>
</dbReference>
<dbReference type="GO" id="GO:0042254">
    <property type="term" value="P:ribosome biogenesis"/>
    <property type="evidence" value="ECO:0007669"/>
    <property type="project" value="UniProtKB-KW"/>
</dbReference>
<dbReference type="InterPro" id="IPR039255">
    <property type="entry name" value="YceD_bac"/>
</dbReference>
<evidence type="ECO:0000256" key="4">
    <source>
        <dbReference type="ARBA" id="ARBA00022517"/>
    </source>
</evidence>
<dbReference type="PANTHER" id="PTHR38099:SF1">
    <property type="entry name" value="LARGE RIBOSOMAL RNA SUBUNIT ACCUMULATION PROTEIN YCED"/>
    <property type="match status" value="1"/>
</dbReference>
<dbReference type="PANTHER" id="PTHR38099">
    <property type="entry name" value="LARGE RIBOSOMAL RNA SUBUNIT ACCUMULATION PROTEIN YCED"/>
    <property type="match status" value="1"/>
</dbReference>
<dbReference type="EMBL" id="JAGQFT020000006">
    <property type="protein sequence ID" value="MBS7457635.1"/>
    <property type="molecule type" value="Genomic_DNA"/>
</dbReference>
<comment type="function">
    <text evidence="1">Plays a role in synthesis, processing and/or stability of 23S rRNA.</text>
</comment>
<organism evidence="6">
    <name type="scientific">Coralloluteibacterium stylophorae</name>
    <dbReference type="NCBI Taxonomy" id="1776034"/>
    <lineage>
        <taxon>Bacteria</taxon>
        <taxon>Pseudomonadati</taxon>
        <taxon>Pseudomonadota</taxon>
        <taxon>Gammaproteobacteria</taxon>
        <taxon>Lysobacterales</taxon>
        <taxon>Lysobacteraceae</taxon>
        <taxon>Coralloluteibacterium</taxon>
    </lineage>
</organism>
<dbReference type="AlphaFoldDB" id="A0A8J7VVR8"/>
<gene>
    <name evidence="7" type="ORF">KB893_010865</name>
    <name evidence="6" type="ORF">KB893_09915</name>
</gene>
<keyword evidence="8" id="KW-1185">Reference proteome</keyword>
<name>A0A8J7VVR8_9GAMM</name>
<reference evidence="6" key="2">
    <citation type="submission" date="2021-04" db="EMBL/GenBank/DDBJ databases">
        <authorList>
            <person name="Karlyshev A.V."/>
        </authorList>
    </citation>
    <scope>NUCLEOTIDE SEQUENCE</scope>
    <source>
        <strain evidence="6">LMG 29479</strain>
    </source>
</reference>
<evidence type="ECO:0000256" key="1">
    <source>
        <dbReference type="ARBA" id="ARBA00002868"/>
    </source>
</evidence>
<evidence type="ECO:0000313" key="6">
    <source>
        <dbReference type="EMBL" id="MBR0562828.1"/>
    </source>
</evidence>
<proteinExistence type="inferred from homology"/>
<dbReference type="GO" id="GO:0005829">
    <property type="term" value="C:cytosol"/>
    <property type="evidence" value="ECO:0007669"/>
    <property type="project" value="TreeGrafter"/>
</dbReference>
<evidence type="ECO:0000313" key="8">
    <source>
        <dbReference type="Proteomes" id="UP000675747"/>
    </source>
</evidence>
<reference evidence="7 8" key="1">
    <citation type="journal article" date="2021" name="Microbiol. Resour. Announc.">
        <title>Draft Genome Sequence of Coralloluteibacterium stylophorae LMG 29479T.</title>
        <authorList>
            <person name="Karlyshev A.V."/>
            <person name="Kudryashova E.B."/>
            <person name="Ariskina E.V."/>
            <person name="Conroy A.P."/>
            <person name="Abidueva E.Y."/>
        </authorList>
    </citation>
    <scope>NUCLEOTIDE SEQUENCE [LARGE SCALE GENOMIC DNA]</scope>
    <source>
        <strain evidence="7 8">LMG 29479</strain>
    </source>
</reference>
<dbReference type="EMBL" id="JAGQFT010000077">
    <property type="protein sequence ID" value="MBR0562828.1"/>
    <property type="molecule type" value="Genomic_DNA"/>
</dbReference>
<protein>
    <recommendedName>
        <fullName evidence="3">Large ribosomal RNA subunit accumulation protein YceD</fullName>
    </recommendedName>
    <alternativeName>
        <fullName evidence="5">23S rRNA accumulation protein YceD</fullName>
    </alternativeName>
</protein>
<dbReference type="Pfam" id="PF02620">
    <property type="entry name" value="YceD"/>
    <property type="match status" value="1"/>
</dbReference>
<evidence type="ECO:0000313" key="7">
    <source>
        <dbReference type="EMBL" id="MBS7457635.1"/>
    </source>
</evidence>
<sequence>MSVPIPAVLDAWRMVASRRHFEGRMPLSAFRRLQESLVDAEGEVRFELDFDRDALKIAYVDLRVEAELPLECQRSLARFLHPVRIEQRLALIESESQEAALPADYEPVLVGEDSAVRPLELIEDELILAVPVMPVAPGTEAVEKDWPAVEQVEEPVAPNPFAALSVLKDKKH</sequence>
<evidence type="ECO:0000256" key="2">
    <source>
        <dbReference type="ARBA" id="ARBA00010740"/>
    </source>
</evidence>
<dbReference type="Proteomes" id="UP000675747">
    <property type="component" value="Unassembled WGS sequence"/>
</dbReference>
<evidence type="ECO:0000256" key="3">
    <source>
        <dbReference type="ARBA" id="ARBA00015716"/>
    </source>
</evidence>
<accession>A0A8J7VVR8</accession>
<comment type="caution">
    <text evidence="6">The sequence shown here is derived from an EMBL/GenBank/DDBJ whole genome shotgun (WGS) entry which is preliminary data.</text>
</comment>